<evidence type="ECO:0000256" key="4">
    <source>
        <dbReference type="ARBA" id="ARBA00022803"/>
    </source>
</evidence>
<dbReference type="Gene3D" id="1.25.40.10">
    <property type="entry name" value="Tetratricopeptide repeat domain"/>
    <property type="match status" value="1"/>
</dbReference>
<evidence type="ECO:0000256" key="5">
    <source>
        <dbReference type="ARBA" id="ARBA00022946"/>
    </source>
</evidence>
<gene>
    <name evidence="7" type="ORF">NQ318_015201</name>
</gene>
<name>A0AAV8XMI9_9CUCU</name>
<dbReference type="GO" id="GO:0005743">
    <property type="term" value="C:mitochondrial inner membrane"/>
    <property type="evidence" value="ECO:0007669"/>
    <property type="project" value="TreeGrafter"/>
</dbReference>
<dbReference type="InterPro" id="IPR040395">
    <property type="entry name" value="TTC19"/>
</dbReference>
<protein>
    <submittedName>
        <fullName evidence="7">Uncharacterized protein</fullName>
    </submittedName>
</protein>
<dbReference type="AlphaFoldDB" id="A0AAV8XMI9"/>
<evidence type="ECO:0000256" key="3">
    <source>
        <dbReference type="ARBA" id="ARBA00022737"/>
    </source>
</evidence>
<dbReference type="PANTHER" id="PTHR13143:SF6">
    <property type="entry name" value="TETRATRICOPEPTIDE REPEAT PROTEIN 19, MITOCHONDRIAL"/>
    <property type="match status" value="1"/>
</dbReference>
<dbReference type="Proteomes" id="UP001162162">
    <property type="component" value="Unassembled WGS sequence"/>
</dbReference>
<comment type="similarity">
    <text evidence="2">Belongs to the TTC19 family.</text>
</comment>
<dbReference type="GO" id="GO:0034551">
    <property type="term" value="P:mitochondrial respiratory chain complex III assembly"/>
    <property type="evidence" value="ECO:0007669"/>
    <property type="project" value="InterPro"/>
</dbReference>
<comment type="caution">
    <text evidence="7">The sequence shown here is derived from an EMBL/GenBank/DDBJ whole genome shotgun (WGS) entry which is preliminary data.</text>
</comment>
<dbReference type="SUPFAM" id="SSF48452">
    <property type="entry name" value="TPR-like"/>
    <property type="match status" value="1"/>
</dbReference>
<accession>A0AAV8XMI9</accession>
<evidence type="ECO:0000313" key="7">
    <source>
        <dbReference type="EMBL" id="KAJ8939243.1"/>
    </source>
</evidence>
<reference evidence="7" key="1">
    <citation type="journal article" date="2023" name="Insect Mol. Biol.">
        <title>Genome sequencing provides insights into the evolution of gene families encoding plant cell wall-degrading enzymes in longhorned beetles.</title>
        <authorList>
            <person name="Shin N.R."/>
            <person name="Okamura Y."/>
            <person name="Kirsch R."/>
            <person name="Pauchet Y."/>
        </authorList>
    </citation>
    <scope>NUCLEOTIDE SEQUENCE</scope>
    <source>
        <strain evidence="7">AMC_N1</strain>
    </source>
</reference>
<evidence type="ECO:0000256" key="2">
    <source>
        <dbReference type="ARBA" id="ARBA00008219"/>
    </source>
</evidence>
<organism evidence="7 8">
    <name type="scientific">Aromia moschata</name>
    <dbReference type="NCBI Taxonomy" id="1265417"/>
    <lineage>
        <taxon>Eukaryota</taxon>
        <taxon>Metazoa</taxon>
        <taxon>Ecdysozoa</taxon>
        <taxon>Arthropoda</taxon>
        <taxon>Hexapoda</taxon>
        <taxon>Insecta</taxon>
        <taxon>Pterygota</taxon>
        <taxon>Neoptera</taxon>
        <taxon>Endopterygota</taxon>
        <taxon>Coleoptera</taxon>
        <taxon>Polyphaga</taxon>
        <taxon>Cucujiformia</taxon>
        <taxon>Chrysomeloidea</taxon>
        <taxon>Cerambycidae</taxon>
        <taxon>Cerambycinae</taxon>
        <taxon>Callichromatini</taxon>
        <taxon>Aromia</taxon>
    </lineage>
</organism>
<dbReference type="EMBL" id="JAPWTK010000499">
    <property type="protein sequence ID" value="KAJ8939243.1"/>
    <property type="molecule type" value="Genomic_DNA"/>
</dbReference>
<sequence>MYKLAKIFCKNISNYRHFNPRVTYLLLGSVASRGPNVRLSVPQIKFNKPKCKIVNPGNVTLAISILTWLGFADEDAGKESELIMTLKRAVLCMQREEYDKAERMLHLALRIAQQQQNEQGIIYCYDLMANLAFDQYQLDKAEKLFVSVLQMLLSKGVLQDDLKVKKYENPECVDQANYCFDQIKLNLGK</sequence>
<keyword evidence="8" id="KW-1185">Reference proteome</keyword>
<dbReference type="InterPro" id="IPR011990">
    <property type="entry name" value="TPR-like_helical_dom_sf"/>
</dbReference>
<evidence type="ECO:0000256" key="1">
    <source>
        <dbReference type="ARBA" id="ARBA00004173"/>
    </source>
</evidence>
<evidence type="ECO:0000313" key="8">
    <source>
        <dbReference type="Proteomes" id="UP001162162"/>
    </source>
</evidence>
<keyword evidence="5" id="KW-0809">Transit peptide</keyword>
<comment type="subcellular location">
    <subcellularLocation>
        <location evidence="1">Mitochondrion</location>
    </subcellularLocation>
</comment>
<evidence type="ECO:0000256" key="6">
    <source>
        <dbReference type="ARBA" id="ARBA00023128"/>
    </source>
</evidence>
<proteinExistence type="inferred from homology"/>
<keyword evidence="4" id="KW-0802">TPR repeat</keyword>
<keyword evidence="3" id="KW-0677">Repeat</keyword>
<keyword evidence="6" id="KW-0496">Mitochondrion</keyword>
<dbReference type="PANTHER" id="PTHR13143">
    <property type="entry name" value="TETRATRICOPEPTIDE REPEAT PROTEIN 19"/>
    <property type="match status" value="1"/>
</dbReference>